<sequence>MDLARTALYLCPSRYMHTCIGASAPTKSTTHIPIAVGWLMLLTSYWRPTGSYFYCVYIINIWRLRLSGLNKKEEEETRKSRSRQQREMLGRVRAASSTPYDLELERMPSKLIKDDSLSIYEATLMKLKLGARRDLGPPPEELWTSHKLISRRCKNDRQLWVICKQFTSF</sequence>
<dbReference type="KEGG" id="cic:CICLE_v10024026mg"/>
<dbReference type="AlphaFoldDB" id="V4TNP6"/>
<accession>V4TNP6</accession>
<proteinExistence type="predicted"/>
<evidence type="ECO:0000313" key="1">
    <source>
        <dbReference type="EMBL" id="ESR53285.1"/>
    </source>
</evidence>
<dbReference type="PANTHER" id="PTHR48238">
    <property type="entry name" value="BNACNNG09570D PROTEIN"/>
    <property type="match status" value="1"/>
</dbReference>
<dbReference type="PANTHER" id="PTHR48238:SF1">
    <property type="entry name" value="(RAPE) HYPOTHETICAL PROTEIN"/>
    <property type="match status" value="1"/>
</dbReference>
<gene>
    <name evidence="1" type="ORF">CICLE_v10024026mg</name>
</gene>
<dbReference type="EMBL" id="KI536661">
    <property type="protein sequence ID" value="ESR53285.1"/>
    <property type="molecule type" value="Genomic_DNA"/>
</dbReference>
<dbReference type="InParanoid" id="V4TNP6"/>
<evidence type="ECO:0000313" key="2">
    <source>
        <dbReference type="Proteomes" id="UP000030687"/>
    </source>
</evidence>
<reference evidence="1 2" key="1">
    <citation type="submission" date="2013-10" db="EMBL/GenBank/DDBJ databases">
        <authorList>
            <consortium name="International Citrus Genome Consortium"/>
            <person name="Jenkins J."/>
            <person name="Schmutz J."/>
            <person name="Prochnik S."/>
            <person name="Rokhsar D."/>
            <person name="Gmitter F."/>
            <person name="Ollitrault P."/>
            <person name="Machado M."/>
            <person name="Talon M."/>
            <person name="Wincker P."/>
            <person name="Jaillon O."/>
            <person name="Morgante M."/>
        </authorList>
    </citation>
    <scope>NUCLEOTIDE SEQUENCE</scope>
    <source>
        <strain evidence="2">cv. Clemenules</strain>
    </source>
</reference>
<protein>
    <submittedName>
        <fullName evidence="1">Uncharacterized protein</fullName>
    </submittedName>
</protein>
<dbReference type="eggNOG" id="ENOG502S8WS">
    <property type="taxonomic scope" value="Eukaryota"/>
</dbReference>
<keyword evidence="2" id="KW-1185">Reference proteome</keyword>
<name>V4TNP6_CITCL</name>
<organism evidence="1 2">
    <name type="scientific">Citrus clementina</name>
    <name type="common">Clementine</name>
    <name type="synonym">Citrus deliciosa x Citrus sinensis</name>
    <dbReference type="NCBI Taxonomy" id="85681"/>
    <lineage>
        <taxon>Eukaryota</taxon>
        <taxon>Viridiplantae</taxon>
        <taxon>Streptophyta</taxon>
        <taxon>Embryophyta</taxon>
        <taxon>Tracheophyta</taxon>
        <taxon>Spermatophyta</taxon>
        <taxon>Magnoliopsida</taxon>
        <taxon>eudicotyledons</taxon>
        <taxon>Gunneridae</taxon>
        <taxon>Pentapetalae</taxon>
        <taxon>rosids</taxon>
        <taxon>malvids</taxon>
        <taxon>Sapindales</taxon>
        <taxon>Rutaceae</taxon>
        <taxon>Aurantioideae</taxon>
        <taxon>Citrus</taxon>
    </lineage>
</organism>
<dbReference type="Proteomes" id="UP000030687">
    <property type="component" value="Unassembled WGS sequence"/>
</dbReference>
<dbReference type="Gramene" id="ESR53285">
    <property type="protein sequence ID" value="ESR53285"/>
    <property type="gene ID" value="CICLE_v10024026mg"/>
</dbReference>